<dbReference type="Proteomes" id="UP000481153">
    <property type="component" value="Unassembled WGS sequence"/>
</dbReference>
<name>A0A6G0WRE8_9STRA</name>
<dbReference type="Pfam" id="PF24906">
    <property type="entry name" value="Zf_WRKY19"/>
    <property type="match status" value="4"/>
</dbReference>
<keyword evidence="3" id="KW-1185">Reference proteome</keyword>
<dbReference type="PANTHER" id="PTHR31827:SF1">
    <property type="entry name" value="EMB|CAB89363.1"/>
    <property type="match status" value="1"/>
</dbReference>
<evidence type="ECO:0000313" key="2">
    <source>
        <dbReference type="EMBL" id="KAF0730003.1"/>
    </source>
</evidence>
<reference evidence="2 3" key="1">
    <citation type="submission" date="2019-07" db="EMBL/GenBank/DDBJ databases">
        <title>Genomics analysis of Aphanomyces spp. identifies a new class of oomycete effector associated with host adaptation.</title>
        <authorList>
            <person name="Gaulin E."/>
        </authorList>
    </citation>
    <scope>NUCLEOTIDE SEQUENCE [LARGE SCALE GENOMIC DNA]</scope>
    <source>
        <strain evidence="2 3">ATCC 201684</strain>
    </source>
</reference>
<protein>
    <recommendedName>
        <fullName evidence="1">WRKY19-like zinc finger domain-containing protein</fullName>
    </recommendedName>
</protein>
<feature type="domain" description="WRKY19-like zinc finger" evidence="1">
    <location>
        <begin position="151"/>
        <end position="173"/>
    </location>
</feature>
<sequence length="306" mass="33520">MKPVSHLVMDQDMLDCIIKSIVSLDDAVKMEQIDVVHNYDMAPPPSTSYKTQILCEYIQVNPGQCLHESCQVLLPYHGFCSQHGGRDITTWLCTEFDDNVKLTQDHVVELPSSPSDLYKSIHEEVNGQCLRRGCINAVSYRGMCKEHGGTRRCKMRGCQKGSQGKNLCIAHGGGKRCSVDKCERSAQSHGLCKAHGGGARCTVEGCDKSSQGGGKCRKHGGGRRCKTPDCTIGAQRGDYCASHGGSRICSLDGCGRTDRGGGLCEIHRRHKTCSLPNCKRLAQRDTLHTTTRLCLAHQRTLNKSSL</sequence>
<dbReference type="VEuPathDB" id="FungiDB:AeMF1_013770"/>
<feature type="domain" description="WRKY19-like zinc finger" evidence="1">
    <location>
        <begin position="222"/>
        <end position="245"/>
    </location>
</feature>
<proteinExistence type="predicted"/>
<dbReference type="EMBL" id="VJMJ01000158">
    <property type="protein sequence ID" value="KAF0730003.1"/>
    <property type="molecule type" value="Genomic_DNA"/>
</dbReference>
<evidence type="ECO:0000313" key="3">
    <source>
        <dbReference type="Proteomes" id="UP000481153"/>
    </source>
</evidence>
<gene>
    <name evidence="2" type="ORF">Ae201684_012492</name>
</gene>
<dbReference type="InterPro" id="IPR056866">
    <property type="entry name" value="Znf_WRKY19"/>
</dbReference>
<comment type="caution">
    <text evidence="2">The sequence shown here is derived from an EMBL/GenBank/DDBJ whole genome shotgun (WGS) entry which is preliminary data.</text>
</comment>
<feature type="domain" description="WRKY19-like zinc finger" evidence="1">
    <location>
        <begin position="198"/>
        <end position="221"/>
    </location>
</feature>
<organism evidence="2 3">
    <name type="scientific">Aphanomyces euteiches</name>
    <dbReference type="NCBI Taxonomy" id="100861"/>
    <lineage>
        <taxon>Eukaryota</taxon>
        <taxon>Sar</taxon>
        <taxon>Stramenopiles</taxon>
        <taxon>Oomycota</taxon>
        <taxon>Saprolegniomycetes</taxon>
        <taxon>Saprolegniales</taxon>
        <taxon>Verrucalvaceae</taxon>
        <taxon>Aphanomyces</taxon>
    </lineage>
</organism>
<dbReference type="AlphaFoldDB" id="A0A6G0WRE8"/>
<evidence type="ECO:0000259" key="1">
    <source>
        <dbReference type="Pfam" id="PF24906"/>
    </source>
</evidence>
<feature type="domain" description="WRKY19-like zinc finger" evidence="1">
    <location>
        <begin position="174"/>
        <end position="197"/>
    </location>
</feature>
<accession>A0A6G0WRE8</accession>
<dbReference type="PANTHER" id="PTHR31827">
    <property type="entry name" value="EMB|CAB89363.1"/>
    <property type="match status" value="1"/>
</dbReference>